<keyword evidence="1" id="KW-0812">Transmembrane</keyword>
<dbReference type="GO" id="GO:0003824">
    <property type="term" value="F:catalytic activity"/>
    <property type="evidence" value="ECO:0007669"/>
    <property type="project" value="InterPro"/>
</dbReference>
<dbReference type="FunCoup" id="A0A1W4WWN7">
    <property type="interactions" value="41"/>
</dbReference>
<sequence>MLNYLNSFSQNYSLALSSAFTGAILLAFYIFKSRVLNIPWYKEWKYVGKVSDLYMYPLKSGRFLKLKRARCTTFGLKQFEEDERAFQMLDRFLVVYRDSDKSYCTSKTFPHMVLIEVTVHDQEYFAIDAPNMRTLYVKIPVTKEDKNNKDNIYLWGKQKVMTIDCGDEAATWVSRYILDTETGLRLGFHDGSERRSFEQDLPEYVEVYKNLKNESTGLYADLANYLFVNESSVNEVNSRLTDIQISHRNFRPNIVISDNKLPPFDEDNWEYIKINNLIFKFVKYCPRCLVVNIDVDTGSRIPGREPLNVMGSYRKLKDVKNIKLEGEHPLFGSYFDIIEGENELIEVGAAVFVKKR</sequence>
<evidence type="ECO:0000259" key="2">
    <source>
        <dbReference type="PROSITE" id="PS51340"/>
    </source>
</evidence>
<evidence type="ECO:0000313" key="3">
    <source>
        <dbReference type="Proteomes" id="UP000192223"/>
    </source>
</evidence>
<dbReference type="AlphaFoldDB" id="A0A1W4WWN7"/>
<dbReference type="InParanoid" id="A0A1W4WWN7"/>
<dbReference type="Proteomes" id="UP000192223">
    <property type="component" value="Unplaced"/>
</dbReference>
<dbReference type="SUPFAM" id="SSF141673">
    <property type="entry name" value="MOSC N-terminal domain-like"/>
    <property type="match status" value="1"/>
</dbReference>
<dbReference type="RefSeq" id="XP_018328296.1">
    <property type="nucleotide sequence ID" value="XM_018472794.1"/>
</dbReference>
<feature type="transmembrane region" description="Helical" evidence="1">
    <location>
        <begin position="12"/>
        <end position="31"/>
    </location>
</feature>
<reference evidence="4" key="1">
    <citation type="submission" date="2025-08" db="UniProtKB">
        <authorList>
            <consortium name="RefSeq"/>
        </authorList>
    </citation>
    <scope>IDENTIFICATION</scope>
    <source>
        <tissue evidence="4">Entire body</tissue>
    </source>
</reference>
<dbReference type="GeneID" id="108739060"/>
<dbReference type="KEGG" id="apln:108739060"/>
<gene>
    <name evidence="4" type="primary">LOC108739060</name>
</gene>
<keyword evidence="1" id="KW-1133">Transmembrane helix</keyword>
<accession>A0A1W4WWN7</accession>
<dbReference type="InterPro" id="IPR005302">
    <property type="entry name" value="MoCF_Sase_C"/>
</dbReference>
<keyword evidence="3" id="KW-1185">Reference proteome</keyword>
<dbReference type="InterPro" id="IPR005303">
    <property type="entry name" value="MOCOS_middle"/>
</dbReference>
<dbReference type="GO" id="GO:0030151">
    <property type="term" value="F:molybdenum ion binding"/>
    <property type="evidence" value="ECO:0007669"/>
    <property type="project" value="InterPro"/>
</dbReference>
<organism evidence="3 4">
    <name type="scientific">Agrilus planipennis</name>
    <name type="common">Emerald ash borer</name>
    <name type="synonym">Agrilus marcopoli</name>
    <dbReference type="NCBI Taxonomy" id="224129"/>
    <lineage>
        <taxon>Eukaryota</taxon>
        <taxon>Metazoa</taxon>
        <taxon>Ecdysozoa</taxon>
        <taxon>Arthropoda</taxon>
        <taxon>Hexapoda</taxon>
        <taxon>Insecta</taxon>
        <taxon>Pterygota</taxon>
        <taxon>Neoptera</taxon>
        <taxon>Endopterygota</taxon>
        <taxon>Coleoptera</taxon>
        <taxon>Polyphaga</taxon>
        <taxon>Elateriformia</taxon>
        <taxon>Buprestoidea</taxon>
        <taxon>Buprestidae</taxon>
        <taxon>Agrilinae</taxon>
        <taxon>Agrilus</taxon>
    </lineage>
</organism>
<evidence type="ECO:0000256" key="1">
    <source>
        <dbReference type="SAM" id="Phobius"/>
    </source>
</evidence>
<keyword evidence="1" id="KW-0472">Membrane</keyword>
<dbReference type="STRING" id="224129.A0A1W4WWN7"/>
<protein>
    <submittedName>
        <fullName evidence="4">Mitochondrial amidoxime reducing component 2 isoform X1</fullName>
    </submittedName>
</protein>
<dbReference type="Pfam" id="PF03476">
    <property type="entry name" value="MOSC_N"/>
    <property type="match status" value="1"/>
</dbReference>
<name>A0A1W4WWN7_AGRPL</name>
<dbReference type="PROSITE" id="PS51340">
    <property type="entry name" value="MOSC"/>
    <property type="match status" value="1"/>
</dbReference>
<feature type="domain" description="MOSC" evidence="2">
    <location>
        <begin position="194"/>
        <end position="354"/>
    </location>
</feature>
<dbReference type="Pfam" id="PF03473">
    <property type="entry name" value="MOSC"/>
    <property type="match status" value="1"/>
</dbReference>
<dbReference type="PANTHER" id="PTHR14237:SF19">
    <property type="entry name" value="MITOCHONDRIAL AMIDOXIME REDUCING COMPONENT 1"/>
    <property type="match status" value="1"/>
</dbReference>
<dbReference type="GO" id="GO:0030170">
    <property type="term" value="F:pyridoxal phosphate binding"/>
    <property type="evidence" value="ECO:0007669"/>
    <property type="project" value="InterPro"/>
</dbReference>
<evidence type="ECO:0000313" key="4">
    <source>
        <dbReference type="RefSeq" id="XP_018328296.1"/>
    </source>
</evidence>
<dbReference type="OrthoDB" id="17255at2759"/>
<proteinExistence type="predicted"/>
<dbReference type="PANTHER" id="PTHR14237">
    <property type="entry name" value="MOLYBDOPTERIN COFACTOR SULFURASE MOSC"/>
    <property type="match status" value="1"/>
</dbReference>